<dbReference type="RefSeq" id="WP_004266048.1">
    <property type="nucleotide sequence ID" value="NZ_CP016602.1"/>
</dbReference>
<dbReference type="OrthoDB" id="2327355at2"/>
<dbReference type="Proteomes" id="UP000257607">
    <property type="component" value="Chromosome"/>
</dbReference>
<gene>
    <name evidence="1" type="ORF">DT351_10365</name>
</gene>
<dbReference type="EMBL" id="CP031003">
    <property type="protein sequence ID" value="AXN36701.1"/>
    <property type="molecule type" value="Genomic_DNA"/>
</dbReference>
<proteinExistence type="predicted"/>
<organism evidence="1 2">
    <name type="scientific">Latilactobacillus curvatus</name>
    <name type="common">Lactobacillus curvatus</name>
    <dbReference type="NCBI Taxonomy" id="28038"/>
    <lineage>
        <taxon>Bacteria</taxon>
        <taxon>Bacillati</taxon>
        <taxon>Bacillota</taxon>
        <taxon>Bacilli</taxon>
        <taxon>Lactobacillales</taxon>
        <taxon>Lactobacillaceae</taxon>
        <taxon>Latilactobacillus</taxon>
    </lineage>
</organism>
<evidence type="ECO:0000313" key="1">
    <source>
        <dbReference type="EMBL" id="AXN36701.1"/>
    </source>
</evidence>
<accession>A0A1B2A468</accession>
<name>A0A1B2A468_LATCU</name>
<reference evidence="1 2" key="1">
    <citation type="submission" date="2018-07" db="EMBL/GenBank/DDBJ databases">
        <title>Lactobacillus curvatus genome sequence.</title>
        <authorList>
            <person name="Prechtl R."/>
        </authorList>
    </citation>
    <scope>NUCLEOTIDE SEQUENCE [LARGE SCALE GENOMIC DNA]</scope>
    <source>
        <strain evidence="1 2">TMW 1.1928</strain>
    </source>
</reference>
<evidence type="ECO:0000313" key="2">
    <source>
        <dbReference type="Proteomes" id="UP000257607"/>
    </source>
</evidence>
<dbReference type="AlphaFoldDB" id="A0A1B2A468"/>
<sequence length="222" mass="24204">MKKHSETRQTLLAAGNWLWSLFTINLAWFGINFPVILTLILTFSMPNGRVMIPGAVVLVLMLSLFTLPSLVAVFRAVDQWQVNGDGNYARVVLKGWRQALPDFLVNLTLATALMIIVLLLKASVGDILVRSGLLVWFGALLLVVVARSYLVGLARHDVTLGGFIIANGGKLVLATGVFILLMGINVFLKLAFMILVASVSLAAFISYQLLNGAPVKNEVREK</sequence>
<protein>
    <submittedName>
        <fullName evidence="1">Uncharacterized protein</fullName>
    </submittedName>
</protein>